<evidence type="ECO:0000313" key="2">
    <source>
        <dbReference type="EMBL" id="GFD39031.1"/>
    </source>
</evidence>
<sequence length="133" mass="14976">QEQAANLSTHTSEPSRRFNSICYEDYDDEERTIPLHLDDSLIMGNEDLITIPKKESDEFITSSVEDLDPIPSESGDTSESDSKYDLSSCENNSMSGNPTPYFDFEDESLSPSPIPYEDSDPLLEETNILLSHF</sequence>
<proteinExistence type="predicted"/>
<evidence type="ECO:0008006" key="3">
    <source>
        <dbReference type="Google" id="ProtNLM"/>
    </source>
</evidence>
<gene>
    <name evidence="2" type="ORF">Tci_911000</name>
</gene>
<reference evidence="2" key="1">
    <citation type="journal article" date="2019" name="Sci. Rep.">
        <title>Draft genome of Tanacetum cinerariifolium, the natural source of mosquito coil.</title>
        <authorList>
            <person name="Yamashiro T."/>
            <person name="Shiraishi A."/>
            <person name="Satake H."/>
            <person name="Nakayama K."/>
        </authorList>
    </citation>
    <scope>NUCLEOTIDE SEQUENCE</scope>
</reference>
<accession>A0A699W277</accession>
<feature type="compositionally biased region" description="Polar residues" evidence="1">
    <location>
        <begin position="88"/>
        <end position="98"/>
    </location>
</feature>
<feature type="non-terminal residue" evidence="2">
    <location>
        <position position="1"/>
    </location>
</feature>
<dbReference type="EMBL" id="BKCJ011510084">
    <property type="protein sequence ID" value="GFD39031.1"/>
    <property type="molecule type" value="Genomic_DNA"/>
</dbReference>
<comment type="caution">
    <text evidence="2">The sequence shown here is derived from an EMBL/GenBank/DDBJ whole genome shotgun (WGS) entry which is preliminary data.</text>
</comment>
<protein>
    <recommendedName>
        <fullName evidence="3">Reverse transcriptase domain-containing protein</fullName>
    </recommendedName>
</protein>
<feature type="region of interest" description="Disordered" evidence="1">
    <location>
        <begin position="63"/>
        <end position="121"/>
    </location>
</feature>
<feature type="non-terminal residue" evidence="2">
    <location>
        <position position="133"/>
    </location>
</feature>
<name>A0A699W277_TANCI</name>
<organism evidence="2">
    <name type="scientific">Tanacetum cinerariifolium</name>
    <name type="common">Dalmatian daisy</name>
    <name type="synonym">Chrysanthemum cinerariifolium</name>
    <dbReference type="NCBI Taxonomy" id="118510"/>
    <lineage>
        <taxon>Eukaryota</taxon>
        <taxon>Viridiplantae</taxon>
        <taxon>Streptophyta</taxon>
        <taxon>Embryophyta</taxon>
        <taxon>Tracheophyta</taxon>
        <taxon>Spermatophyta</taxon>
        <taxon>Magnoliopsida</taxon>
        <taxon>eudicotyledons</taxon>
        <taxon>Gunneridae</taxon>
        <taxon>Pentapetalae</taxon>
        <taxon>asterids</taxon>
        <taxon>campanulids</taxon>
        <taxon>Asterales</taxon>
        <taxon>Asteraceae</taxon>
        <taxon>Asteroideae</taxon>
        <taxon>Anthemideae</taxon>
        <taxon>Anthemidinae</taxon>
        <taxon>Tanacetum</taxon>
    </lineage>
</organism>
<dbReference type="AlphaFoldDB" id="A0A699W277"/>
<evidence type="ECO:0000256" key="1">
    <source>
        <dbReference type="SAM" id="MobiDB-lite"/>
    </source>
</evidence>